<evidence type="ECO:0000313" key="10">
    <source>
        <dbReference type="EMBL" id="CCH77473.1"/>
    </source>
</evidence>
<evidence type="ECO:0000256" key="6">
    <source>
        <dbReference type="ARBA" id="ARBA00022840"/>
    </source>
</evidence>
<keyword evidence="11" id="KW-1185">Reference proteome</keyword>
<feature type="domain" description="ABC transporter" evidence="9">
    <location>
        <begin position="253"/>
        <end position="497"/>
    </location>
</feature>
<dbReference type="STRING" id="1194083.BN12_20016"/>
<dbReference type="GO" id="GO:0016887">
    <property type="term" value="F:ATP hydrolysis activity"/>
    <property type="evidence" value="ECO:0007669"/>
    <property type="project" value="InterPro"/>
</dbReference>
<dbReference type="SMART" id="SM00382">
    <property type="entry name" value="AAA"/>
    <property type="match status" value="2"/>
</dbReference>
<comment type="caution">
    <text evidence="10">The sequence shown here is derived from an EMBL/GenBank/DDBJ whole genome shotgun (WGS) entry which is preliminary data.</text>
</comment>
<keyword evidence="10" id="KW-0378">Hydrolase</keyword>
<dbReference type="PROSITE" id="PS50893">
    <property type="entry name" value="ABC_TRANSPORTER_2"/>
    <property type="match status" value="2"/>
</dbReference>
<gene>
    <name evidence="10" type="primary">rbsA</name>
    <name evidence="10" type="ORF">BN12_20016</name>
</gene>
<sequence length="505" mass="53617">MTAPAISLRGISKSFDGVQALVDVSVDIMPGTIHALVGENGAGKSTLGKILAGVYHADEGQVLLAGAPVTLAGPREALVHGITIVAQEIALVGTRSVLENVYLGSESHTGPFVRTRTLRRRYAELVAETGIDVDADTLVDQLSIADQQKVEILRALARNADVIVMDEPTARLATHEAATLMTIFRGLRDQGRTIVFVSHFLEEVFSVSDHVTVLRDGRKVADALAADLTPTELITMMVGRSLDAVFPDKRASADSGDAVLQVRGLTRPQTFEDISFDVFPGEIVVVTGLVGSGRSEVVRSVYGLLPHDGGEVFFDGRSVRHAHPRQAIAHGMALIPESRKAEGLFLGFPVAGNIALPHLRRFTRWGIVDGSSLRRAAAEKMAAVGVKAASPGVAAGLLSGGNQQKILFARAFMSDLRLLIADEPTRGVDVGAKRQIYELLAELAARGTGVLVVSSEMEEVIGLAHRVIVMRRGRIAGQLAGDAITENAIAHLAFGQDATVGTDHS</sequence>
<dbReference type="SUPFAM" id="SSF52540">
    <property type="entry name" value="P-loop containing nucleoside triphosphate hydrolases"/>
    <property type="match status" value="2"/>
</dbReference>
<organism evidence="10 11">
    <name type="scientific">Nostocoides japonicum T1-X7</name>
    <dbReference type="NCBI Taxonomy" id="1194083"/>
    <lineage>
        <taxon>Bacteria</taxon>
        <taxon>Bacillati</taxon>
        <taxon>Actinomycetota</taxon>
        <taxon>Actinomycetes</taxon>
        <taxon>Micrococcales</taxon>
        <taxon>Intrasporangiaceae</taxon>
        <taxon>Nostocoides</taxon>
    </lineage>
</organism>
<evidence type="ECO:0000256" key="5">
    <source>
        <dbReference type="ARBA" id="ARBA00022741"/>
    </source>
</evidence>
<comment type="subcellular location">
    <subcellularLocation>
        <location evidence="1">Cell membrane</location>
        <topology evidence="1">Peripheral membrane protein</topology>
    </subcellularLocation>
</comment>
<keyword evidence="3" id="KW-1003">Cell membrane</keyword>
<dbReference type="InterPro" id="IPR017871">
    <property type="entry name" value="ABC_transporter-like_CS"/>
</dbReference>
<keyword evidence="2" id="KW-0813">Transport</keyword>
<dbReference type="AlphaFoldDB" id="A0A077LUG9"/>
<dbReference type="CDD" id="cd03215">
    <property type="entry name" value="ABC_Carb_Monos_II"/>
    <property type="match status" value="1"/>
</dbReference>
<dbReference type="InterPro" id="IPR003593">
    <property type="entry name" value="AAA+_ATPase"/>
</dbReference>
<keyword evidence="7" id="KW-1278">Translocase</keyword>
<keyword evidence="4" id="KW-0677">Repeat</keyword>
<evidence type="ECO:0000256" key="8">
    <source>
        <dbReference type="ARBA" id="ARBA00023136"/>
    </source>
</evidence>
<protein>
    <submittedName>
        <fullName evidence="10">Ribose import ATP-binding protein rbsA 2</fullName>
        <ecNumber evidence="10">3.6.3.17</ecNumber>
    </submittedName>
</protein>
<keyword evidence="5" id="KW-0547">Nucleotide-binding</keyword>
<dbReference type="EMBL" id="CAJB01000112">
    <property type="protein sequence ID" value="CCH77473.1"/>
    <property type="molecule type" value="Genomic_DNA"/>
</dbReference>
<dbReference type="CDD" id="cd03216">
    <property type="entry name" value="ABC_Carb_Monos_I"/>
    <property type="match status" value="1"/>
</dbReference>
<dbReference type="InterPro" id="IPR003439">
    <property type="entry name" value="ABC_transporter-like_ATP-bd"/>
</dbReference>
<evidence type="ECO:0000313" key="11">
    <source>
        <dbReference type="Proteomes" id="UP000035721"/>
    </source>
</evidence>
<evidence type="ECO:0000256" key="2">
    <source>
        <dbReference type="ARBA" id="ARBA00022448"/>
    </source>
</evidence>
<keyword evidence="6 10" id="KW-0067">ATP-binding</keyword>
<evidence type="ECO:0000256" key="1">
    <source>
        <dbReference type="ARBA" id="ARBA00004202"/>
    </source>
</evidence>
<dbReference type="PROSITE" id="PS00211">
    <property type="entry name" value="ABC_TRANSPORTER_1"/>
    <property type="match status" value="1"/>
</dbReference>
<evidence type="ECO:0000256" key="7">
    <source>
        <dbReference type="ARBA" id="ARBA00022967"/>
    </source>
</evidence>
<evidence type="ECO:0000259" key="9">
    <source>
        <dbReference type="PROSITE" id="PS50893"/>
    </source>
</evidence>
<dbReference type="PANTHER" id="PTHR43790">
    <property type="entry name" value="CARBOHYDRATE TRANSPORT ATP-BINDING PROTEIN MG119-RELATED"/>
    <property type="match status" value="1"/>
</dbReference>
<evidence type="ECO:0000256" key="3">
    <source>
        <dbReference type="ARBA" id="ARBA00022475"/>
    </source>
</evidence>
<name>A0A077LUG9_9MICO</name>
<accession>A0A077LUG9</accession>
<dbReference type="InterPro" id="IPR027417">
    <property type="entry name" value="P-loop_NTPase"/>
</dbReference>
<dbReference type="EC" id="3.6.3.17" evidence="10"/>
<dbReference type="PANTHER" id="PTHR43790:SF9">
    <property type="entry name" value="GALACTOFURANOSE TRANSPORTER ATP-BINDING PROTEIN YTFR"/>
    <property type="match status" value="1"/>
</dbReference>
<dbReference type="FunFam" id="3.40.50.300:FF:000127">
    <property type="entry name" value="Ribose import ATP-binding protein RbsA"/>
    <property type="match status" value="1"/>
</dbReference>
<dbReference type="GO" id="GO:0005886">
    <property type="term" value="C:plasma membrane"/>
    <property type="evidence" value="ECO:0007669"/>
    <property type="project" value="UniProtKB-SubCell"/>
</dbReference>
<proteinExistence type="predicted"/>
<dbReference type="GO" id="GO:0005524">
    <property type="term" value="F:ATP binding"/>
    <property type="evidence" value="ECO:0007669"/>
    <property type="project" value="UniProtKB-KW"/>
</dbReference>
<dbReference type="InterPro" id="IPR050107">
    <property type="entry name" value="ABC_carbohydrate_import_ATPase"/>
</dbReference>
<feature type="domain" description="ABC transporter" evidence="9">
    <location>
        <begin position="6"/>
        <end position="241"/>
    </location>
</feature>
<dbReference type="Gene3D" id="3.40.50.300">
    <property type="entry name" value="P-loop containing nucleotide triphosphate hydrolases"/>
    <property type="match status" value="2"/>
</dbReference>
<reference evidence="10 11" key="1">
    <citation type="journal article" date="2013" name="ISME J.">
        <title>A metabolic model for members of the genus Tetrasphaera involved in enhanced biological phosphorus removal.</title>
        <authorList>
            <person name="Kristiansen R."/>
            <person name="Nguyen H.T.T."/>
            <person name="Saunders A.M."/>
            <person name="Nielsen J.L."/>
            <person name="Wimmer R."/>
            <person name="Le V.Q."/>
            <person name="McIlroy S.J."/>
            <person name="Petrovski S."/>
            <person name="Seviour R.J."/>
            <person name="Calteau A."/>
            <person name="Nielsen K.L."/>
            <person name="Nielsen P.H."/>
        </authorList>
    </citation>
    <scope>NUCLEOTIDE SEQUENCE [LARGE SCALE GENOMIC DNA]</scope>
    <source>
        <strain evidence="10 11">T1-X7</strain>
    </source>
</reference>
<dbReference type="OrthoDB" id="39350at2"/>
<dbReference type="Pfam" id="PF00005">
    <property type="entry name" value="ABC_tran"/>
    <property type="match status" value="2"/>
</dbReference>
<evidence type="ECO:0000256" key="4">
    <source>
        <dbReference type="ARBA" id="ARBA00022737"/>
    </source>
</evidence>
<dbReference type="RefSeq" id="WP_048549591.1">
    <property type="nucleotide sequence ID" value="NZ_HF570958.1"/>
</dbReference>
<dbReference type="Proteomes" id="UP000035721">
    <property type="component" value="Unassembled WGS sequence"/>
</dbReference>
<keyword evidence="8" id="KW-0472">Membrane</keyword>